<protein>
    <submittedName>
        <fullName evidence="1">Uncharacterized protein</fullName>
    </submittedName>
</protein>
<evidence type="ECO:0000313" key="2">
    <source>
        <dbReference type="Proteomes" id="UP000516412"/>
    </source>
</evidence>
<reference evidence="1" key="1">
    <citation type="submission" date="2024-06" db="EMBL/GenBank/DDBJ databases">
        <title>Complete Genome Sequence of mouse commensal type strain Neisseria musculi.</title>
        <authorList>
            <person name="Thapa E."/>
            <person name="Aluvathingal J."/>
            <person name="Nadendla S."/>
            <person name="Mehta A."/>
            <person name="Tettelin H."/>
            <person name="Weyand N.J."/>
        </authorList>
    </citation>
    <scope>NUCLEOTIDE SEQUENCE</scope>
    <source>
        <strain evidence="1">NW831</strain>
    </source>
</reference>
<dbReference type="EMBL" id="CP060414">
    <property type="protein sequence ID" value="QNT59546.1"/>
    <property type="molecule type" value="Genomic_DNA"/>
</dbReference>
<evidence type="ECO:0000313" key="1">
    <source>
        <dbReference type="EMBL" id="QNT59546.1"/>
    </source>
</evidence>
<gene>
    <name evidence="1" type="ORF">H7A79_0794</name>
</gene>
<accession>A0A7H1MD31</accession>
<dbReference type="AlphaFoldDB" id="A0A7H1MD31"/>
<sequence length="146" mass="17064">MNPTDFNRLCAILERFETASPRWPAILVHLIDRCDGFFEEYTFNDIRTSDYLISKTEELLKHLPNTPCDRDLTELIANEFEGFYLTVVANKELWNSLVESYIGYKKRVHRISDIAVSSEPHVPVEKSREYIFNMLGADTLPQDLYQ</sequence>
<proteinExistence type="predicted"/>
<name>A0A7H1MD31_9NEIS</name>
<keyword evidence="2" id="KW-1185">Reference proteome</keyword>
<dbReference type="RefSeq" id="WP_187001172.1">
    <property type="nucleotide sequence ID" value="NZ_CP060414.2"/>
</dbReference>
<dbReference type="KEGG" id="nmus:H7A79_0794"/>
<organism evidence="1 2">
    <name type="scientific">Neisseria musculi</name>
    <dbReference type="NCBI Taxonomy" id="1815583"/>
    <lineage>
        <taxon>Bacteria</taxon>
        <taxon>Pseudomonadati</taxon>
        <taxon>Pseudomonadota</taxon>
        <taxon>Betaproteobacteria</taxon>
        <taxon>Neisseriales</taxon>
        <taxon>Neisseriaceae</taxon>
        <taxon>Neisseria</taxon>
    </lineage>
</organism>
<dbReference type="Proteomes" id="UP000516412">
    <property type="component" value="Chromosome"/>
</dbReference>